<accession>A0A1R4G6D4</accession>
<evidence type="ECO:0000313" key="6">
    <source>
        <dbReference type="Proteomes" id="UP000195766"/>
    </source>
</evidence>
<dbReference type="Proteomes" id="UP000195766">
    <property type="component" value="Unassembled WGS sequence"/>
</dbReference>
<dbReference type="EMBL" id="FUIE01000050">
    <property type="protein sequence ID" value="SJM63653.1"/>
    <property type="molecule type" value="Genomic_DNA"/>
</dbReference>
<feature type="compositionally biased region" description="Basic and acidic residues" evidence="3">
    <location>
        <begin position="218"/>
        <end position="230"/>
    </location>
</feature>
<evidence type="ECO:0000256" key="2">
    <source>
        <dbReference type="ARBA" id="ARBA00022971"/>
    </source>
</evidence>
<dbReference type="RefSeq" id="WP_087140770.1">
    <property type="nucleotide sequence ID" value="NZ_FUIE01000050.1"/>
</dbReference>
<proteinExistence type="inferred from homology"/>
<name>A0A1R4G6D4_BREDI</name>
<feature type="compositionally biased region" description="Basic and acidic residues" evidence="3">
    <location>
        <begin position="288"/>
        <end position="308"/>
    </location>
</feature>
<feature type="domain" description="MobA/MobL protein" evidence="4">
    <location>
        <begin position="17"/>
        <end position="218"/>
    </location>
</feature>
<sequence length="330" mass="36489">MASYHLAVKTISRSAGRSATAAAAYRAGAAIECQREGVTHDYTRRSGVDHTQIVLPADAPAWAADRAALWNAAEAAEARKNSTVAREFEIALPVELSADQRRDLVLDFAQEISDRHQVAVDIAIHAPGGEGDNRNHHAHLLLTTRQLGPEGMGAKTRELDVKTSGEVDHWRARWAEVQNLALERAGCAERVDHRSHAERGLEAQPLPQLTPAEYQLERAAKQSAERDQRPYEPVTVAGAQRQAVEERRGLRAYVEKGAEWLKQAGASVGQTMQNLAARMAGKITADAQAKERQARIERDLQRQKEKQLQEQIKAQRGRDGRNHDRGGRGR</sequence>
<comment type="similarity">
    <text evidence="1">Belongs to the MobA/MobL family.</text>
</comment>
<feature type="region of interest" description="Disordered" evidence="3">
    <location>
        <begin position="284"/>
        <end position="330"/>
    </location>
</feature>
<keyword evidence="2" id="KW-0184">Conjugation</keyword>
<reference evidence="5 6" key="1">
    <citation type="submission" date="2017-02" db="EMBL/GenBank/DDBJ databases">
        <authorList>
            <person name="Peterson S.W."/>
        </authorList>
    </citation>
    <scope>NUCLEOTIDE SEQUENCE [LARGE SCALE GENOMIC DNA]</scope>
    <source>
        <strain evidence="5 6">3F5N</strain>
    </source>
</reference>
<gene>
    <name evidence="5" type="ORF">FM111_09740</name>
</gene>
<dbReference type="AlphaFoldDB" id="A0A1R4G6D4"/>
<dbReference type="Pfam" id="PF03389">
    <property type="entry name" value="MobA_MobL"/>
    <property type="match status" value="1"/>
</dbReference>
<evidence type="ECO:0000256" key="1">
    <source>
        <dbReference type="ARBA" id="ARBA00010873"/>
    </source>
</evidence>
<dbReference type="InterPro" id="IPR005053">
    <property type="entry name" value="MobA_MobL"/>
</dbReference>
<evidence type="ECO:0000256" key="3">
    <source>
        <dbReference type="SAM" id="MobiDB-lite"/>
    </source>
</evidence>
<feature type="compositionally biased region" description="Basic and acidic residues" evidence="3">
    <location>
        <begin position="316"/>
        <end position="330"/>
    </location>
</feature>
<dbReference type="Gene3D" id="3.30.930.30">
    <property type="match status" value="1"/>
</dbReference>
<feature type="region of interest" description="Disordered" evidence="3">
    <location>
        <begin position="218"/>
        <end position="245"/>
    </location>
</feature>
<dbReference type="OrthoDB" id="1826980at2"/>
<evidence type="ECO:0000259" key="4">
    <source>
        <dbReference type="Pfam" id="PF03389"/>
    </source>
</evidence>
<dbReference type="NCBIfam" id="NF041496">
    <property type="entry name" value="MobQ"/>
    <property type="match status" value="1"/>
</dbReference>
<organism evidence="5 6">
    <name type="scientific">Brevundimonas diminuta 3F5N</name>
    <dbReference type="NCBI Taxonomy" id="1255603"/>
    <lineage>
        <taxon>Bacteria</taxon>
        <taxon>Pseudomonadati</taxon>
        <taxon>Pseudomonadota</taxon>
        <taxon>Alphaproteobacteria</taxon>
        <taxon>Caulobacterales</taxon>
        <taxon>Caulobacteraceae</taxon>
        <taxon>Brevundimonas</taxon>
    </lineage>
</organism>
<protein>
    <submittedName>
        <fullName evidence="5">Mobilization protein</fullName>
    </submittedName>
</protein>
<evidence type="ECO:0000313" key="5">
    <source>
        <dbReference type="EMBL" id="SJM63653.1"/>
    </source>
</evidence>